<evidence type="ECO:0000313" key="2">
    <source>
        <dbReference type="Proteomes" id="UP001175227"/>
    </source>
</evidence>
<accession>A0AA39UJI0</accession>
<organism evidence="1 2">
    <name type="scientific">Armillaria novae-zelandiae</name>
    <dbReference type="NCBI Taxonomy" id="153914"/>
    <lineage>
        <taxon>Eukaryota</taxon>
        <taxon>Fungi</taxon>
        <taxon>Dikarya</taxon>
        <taxon>Basidiomycota</taxon>
        <taxon>Agaricomycotina</taxon>
        <taxon>Agaricomycetes</taxon>
        <taxon>Agaricomycetidae</taxon>
        <taxon>Agaricales</taxon>
        <taxon>Marasmiineae</taxon>
        <taxon>Physalacriaceae</taxon>
        <taxon>Armillaria</taxon>
    </lineage>
</organism>
<dbReference type="AlphaFoldDB" id="A0AA39UJI0"/>
<gene>
    <name evidence="1" type="ORF">IW261DRAFT_1555460</name>
</gene>
<comment type="caution">
    <text evidence="1">The sequence shown here is derived from an EMBL/GenBank/DDBJ whole genome shotgun (WGS) entry which is preliminary data.</text>
</comment>
<proteinExistence type="predicted"/>
<protein>
    <submittedName>
        <fullName evidence="1">Uncharacterized protein</fullName>
    </submittedName>
</protein>
<reference evidence="1" key="1">
    <citation type="submission" date="2023-06" db="EMBL/GenBank/DDBJ databases">
        <authorList>
            <consortium name="Lawrence Berkeley National Laboratory"/>
            <person name="Ahrendt S."/>
            <person name="Sahu N."/>
            <person name="Indic B."/>
            <person name="Wong-Bajracharya J."/>
            <person name="Merenyi Z."/>
            <person name="Ke H.-M."/>
            <person name="Monk M."/>
            <person name="Kocsube S."/>
            <person name="Drula E."/>
            <person name="Lipzen A."/>
            <person name="Balint B."/>
            <person name="Henrissat B."/>
            <person name="Andreopoulos B."/>
            <person name="Martin F.M."/>
            <person name="Harder C.B."/>
            <person name="Rigling D."/>
            <person name="Ford K.L."/>
            <person name="Foster G.D."/>
            <person name="Pangilinan J."/>
            <person name="Papanicolaou A."/>
            <person name="Barry K."/>
            <person name="LaButti K."/>
            <person name="Viragh M."/>
            <person name="Koriabine M."/>
            <person name="Yan M."/>
            <person name="Riley R."/>
            <person name="Champramary S."/>
            <person name="Plett K.L."/>
            <person name="Tsai I.J."/>
            <person name="Slot J."/>
            <person name="Sipos G."/>
            <person name="Plett J."/>
            <person name="Nagy L.G."/>
            <person name="Grigoriev I.V."/>
        </authorList>
    </citation>
    <scope>NUCLEOTIDE SEQUENCE</scope>
    <source>
        <strain evidence="1">ICMP 16352</strain>
    </source>
</reference>
<name>A0AA39UJI0_9AGAR</name>
<sequence>MNLSVFTALQRINYYFQKAVPSPSSLWNLIGEVFEDAKGVAAPPGSTNSGWKTILGKTSGQQKL</sequence>
<evidence type="ECO:0000313" key="1">
    <source>
        <dbReference type="EMBL" id="KAK0490318.1"/>
    </source>
</evidence>
<dbReference type="Proteomes" id="UP001175227">
    <property type="component" value="Unassembled WGS sequence"/>
</dbReference>
<keyword evidence="2" id="KW-1185">Reference proteome</keyword>
<dbReference type="EMBL" id="JAUEPR010000001">
    <property type="protein sequence ID" value="KAK0490318.1"/>
    <property type="molecule type" value="Genomic_DNA"/>
</dbReference>